<dbReference type="EMBL" id="GHES01006891">
    <property type="protein sequence ID" value="MPA37450.1"/>
    <property type="molecule type" value="Transcribed_RNA"/>
</dbReference>
<keyword evidence="2" id="KW-0433">Leucine-rich repeat</keyword>
<dbReference type="FunFam" id="3.40.50.300:FF:001091">
    <property type="entry name" value="Probable disease resistance protein At1g61300"/>
    <property type="match status" value="1"/>
</dbReference>
<gene>
    <name evidence="7" type="ORF">Din_006891</name>
</gene>
<keyword evidence="4" id="KW-0611">Plant defense</keyword>
<evidence type="ECO:0000256" key="5">
    <source>
        <dbReference type="ARBA" id="ARBA00022840"/>
    </source>
</evidence>
<evidence type="ECO:0000256" key="3">
    <source>
        <dbReference type="ARBA" id="ARBA00022737"/>
    </source>
</evidence>
<name>A0A5B6YZW5_DAVIN</name>
<dbReference type="InterPro" id="IPR036388">
    <property type="entry name" value="WH-like_DNA-bd_sf"/>
</dbReference>
<dbReference type="AlphaFoldDB" id="A0A5B6YZW5"/>
<protein>
    <recommendedName>
        <fullName evidence="6">NB-ARC domain-containing protein</fullName>
    </recommendedName>
</protein>
<dbReference type="PRINTS" id="PR00364">
    <property type="entry name" value="DISEASERSIST"/>
</dbReference>
<evidence type="ECO:0000313" key="7">
    <source>
        <dbReference type="EMBL" id="MPA37450.1"/>
    </source>
</evidence>
<dbReference type="InterPro" id="IPR002182">
    <property type="entry name" value="NB-ARC"/>
</dbReference>
<keyword evidence="5" id="KW-0067">ATP-binding</keyword>
<keyword evidence="3" id="KW-0677">Repeat</keyword>
<dbReference type="InterPro" id="IPR042197">
    <property type="entry name" value="Apaf_helical"/>
</dbReference>
<feature type="domain" description="NB-ARC" evidence="6">
    <location>
        <begin position="159"/>
        <end position="323"/>
    </location>
</feature>
<dbReference type="Pfam" id="PF00931">
    <property type="entry name" value="NB-ARC"/>
    <property type="match status" value="1"/>
</dbReference>
<evidence type="ECO:0000256" key="1">
    <source>
        <dbReference type="ARBA" id="ARBA00008894"/>
    </source>
</evidence>
<organism evidence="7">
    <name type="scientific">Davidia involucrata</name>
    <name type="common">Dove tree</name>
    <dbReference type="NCBI Taxonomy" id="16924"/>
    <lineage>
        <taxon>Eukaryota</taxon>
        <taxon>Viridiplantae</taxon>
        <taxon>Streptophyta</taxon>
        <taxon>Embryophyta</taxon>
        <taxon>Tracheophyta</taxon>
        <taxon>Spermatophyta</taxon>
        <taxon>Magnoliopsida</taxon>
        <taxon>eudicotyledons</taxon>
        <taxon>Gunneridae</taxon>
        <taxon>Pentapetalae</taxon>
        <taxon>asterids</taxon>
        <taxon>Cornales</taxon>
        <taxon>Nyssaceae</taxon>
        <taxon>Davidia</taxon>
    </lineage>
</organism>
<comment type="similarity">
    <text evidence="1">Belongs to the disease resistance NB-LRR family.</text>
</comment>
<dbReference type="PANTHER" id="PTHR33463:SF198">
    <property type="entry name" value="RPP4C3"/>
    <property type="match status" value="1"/>
</dbReference>
<keyword evidence="5" id="KW-0547">Nucleotide-binding</keyword>
<accession>A0A5B6YZW5</accession>
<proteinExistence type="inferred from homology"/>
<reference evidence="7" key="1">
    <citation type="submission" date="2019-08" db="EMBL/GenBank/DDBJ databases">
        <title>Reference gene set and small RNA set construction with multiple tissues from Davidia involucrata Baill.</title>
        <authorList>
            <person name="Yang H."/>
            <person name="Zhou C."/>
            <person name="Li G."/>
            <person name="Wang J."/>
            <person name="Gao P."/>
            <person name="Wang M."/>
            <person name="Wang R."/>
            <person name="Zhao Y."/>
        </authorList>
    </citation>
    <scope>NUCLEOTIDE SEQUENCE</scope>
    <source>
        <tissue evidence="7">Mixed with DoveR01_LX</tissue>
    </source>
</reference>
<dbReference type="SUPFAM" id="SSF52540">
    <property type="entry name" value="P-loop containing nucleoside triphosphate hydrolases"/>
    <property type="match status" value="1"/>
</dbReference>
<dbReference type="GO" id="GO:0006952">
    <property type="term" value="P:defense response"/>
    <property type="evidence" value="ECO:0007669"/>
    <property type="project" value="UniProtKB-KW"/>
</dbReference>
<dbReference type="Gene3D" id="1.10.8.430">
    <property type="entry name" value="Helical domain of apoptotic protease-activating factors"/>
    <property type="match status" value="1"/>
</dbReference>
<dbReference type="GO" id="GO:0043531">
    <property type="term" value="F:ADP binding"/>
    <property type="evidence" value="ECO:0007669"/>
    <property type="project" value="InterPro"/>
</dbReference>
<evidence type="ECO:0000259" key="6">
    <source>
        <dbReference type="Pfam" id="PF00931"/>
    </source>
</evidence>
<dbReference type="InterPro" id="IPR050905">
    <property type="entry name" value="Plant_NBS-LRR"/>
</dbReference>
<dbReference type="GO" id="GO:0005524">
    <property type="term" value="F:ATP binding"/>
    <property type="evidence" value="ECO:0007669"/>
    <property type="project" value="UniProtKB-KW"/>
</dbReference>
<dbReference type="InterPro" id="IPR027417">
    <property type="entry name" value="P-loop_NTPase"/>
</dbReference>
<dbReference type="PANTHER" id="PTHR33463">
    <property type="entry name" value="NB-ARC DOMAIN-CONTAINING PROTEIN-RELATED"/>
    <property type="match status" value="1"/>
</dbReference>
<evidence type="ECO:0000256" key="4">
    <source>
        <dbReference type="ARBA" id="ARBA00022821"/>
    </source>
</evidence>
<dbReference type="Gene3D" id="3.40.50.300">
    <property type="entry name" value="P-loop containing nucleotide triphosphate hydrolases"/>
    <property type="match status" value="1"/>
</dbReference>
<dbReference type="Gene3D" id="1.10.10.10">
    <property type="entry name" value="Winged helix-like DNA-binding domain superfamily/Winged helix DNA-binding domain"/>
    <property type="match status" value="1"/>
</dbReference>
<sequence length="531" mass="59782">MASNFVSCAATRFGDLLISSIRQRLGYLIHYNTNIDRLRNEVARLKNFRDAKQLLVDEAKRKGEIILPDVEAWLKEVNKLTEEAETFLNEEIHVNERCLGLCPNLNSRYQKSKKAKKKTLAIDERRRDGMFGRVSSSAPPPRIASISMKDLEVFESRKSTFDGIMEALKDDKINMIGIWGMGGIGKTTIVKEVAKQAEREKLFDEIVMLVVSQTPNVRNIQGEIAEMLGLMLTGESEIVRAGRLCERLKKEKKILVILDDLWARLDLENIGIPHGYAHKGCKIVLTTRSQDVCSEMNTQVNFLIGVLSELEAWNLFRETVGEAVDLPDLLPIATDVTKECAGLPIAIVTVAMALKGKSKHAWSDALRQLRTSSLKNIKGMHANVYSSLELSYNSLESEEVQYIFLLCCLFPEDFDISIEYLVIYGMGLSLFENVHNLEEARDRAHSLVDDLKASCLLLDGKAEGSIRMHDVVRDFALSVACKGQYKFLVRIGAGLKEWPKIDTFAHHTAIALLCNKFHQLPDGLDCPKLNW</sequence>
<evidence type="ECO:0000256" key="2">
    <source>
        <dbReference type="ARBA" id="ARBA00022614"/>
    </source>
</evidence>